<name>A0ABT9VW89_9BACI</name>
<evidence type="ECO:0000313" key="4">
    <source>
        <dbReference type="EMBL" id="MDQ0165077.1"/>
    </source>
</evidence>
<dbReference type="RefSeq" id="WP_307391644.1">
    <property type="nucleotide sequence ID" value="NZ_BAAADK010000010.1"/>
</dbReference>
<sequence length="203" mass="22868">MNKKLLFILGGIVLLVLLGGILWIGVFQQAGEPLDVLNQIEPFTLEDVMVGDTYNSDNDKIKLLSFIFINCPDGVCPTTMIDYKELEETLKDQNLFGDEVELLSITFDPERDTTELLREYGEAFQVDAEGWRVLRGSEEEIKAVADGLKFFYGLNEDGTGYHSTTMFLLDADHQVRGLYLMSNTNQGMDQEAILEGINKLVKE</sequence>
<evidence type="ECO:0000256" key="2">
    <source>
        <dbReference type="ARBA" id="ARBA00023008"/>
    </source>
</evidence>
<evidence type="ECO:0000259" key="3">
    <source>
        <dbReference type="PROSITE" id="PS51352"/>
    </source>
</evidence>
<dbReference type="InterPro" id="IPR013766">
    <property type="entry name" value="Thioredoxin_domain"/>
</dbReference>
<comment type="similarity">
    <text evidence="1">Belongs to the SCO1/2 family.</text>
</comment>
<feature type="domain" description="Thioredoxin" evidence="3">
    <location>
        <begin position="34"/>
        <end position="202"/>
    </location>
</feature>
<evidence type="ECO:0000313" key="5">
    <source>
        <dbReference type="Proteomes" id="UP001235840"/>
    </source>
</evidence>
<keyword evidence="5" id="KW-1185">Reference proteome</keyword>
<evidence type="ECO:0000256" key="1">
    <source>
        <dbReference type="ARBA" id="ARBA00010996"/>
    </source>
</evidence>
<dbReference type="PROSITE" id="PS51352">
    <property type="entry name" value="THIOREDOXIN_2"/>
    <property type="match status" value="1"/>
</dbReference>
<dbReference type="PANTHER" id="PTHR12151:SF25">
    <property type="entry name" value="LINALOOL DEHYDRATASE_ISOMERASE DOMAIN-CONTAINING PROTEIN"/>
    <property type="match status" value="1"/>
</dbReference>
<comment type="caution">
    <text evidence="4">The sequence shown here is derived from an EMBL/GenBank/DDBJ whole genome shotgun (WGS) entry which is preliminary data.</text>
</comment>
<accession>A0ABT9VW89</accession>
<dbReference type="EMBL" id="JAUSTY010000003">
    <property type="protein sequence ID" value="MDQ0165077.1"/>
    <property type="molecule type" value="Genomic_DNA"/>
</dbReference>
<dbReference type="PANTHER" id="PTHR12151">
    <property type="entry name" value="ELECTRON TRANSPORT PROTIN SCO1/SENC FAMILY MEMBER"/>
    <property type="match status" value="1"/>
</dbReference>
<gene>
    <name evidence="4" type="ORF">J2S11_000977</name>
</gene>
<protein>
    <submittedName>
        <fullName evidence="4">Protein SCO1/2</fullName>
    </submittedName>
</protein>
<dbReference type="CDD" id="cd02968">
    <property type="entry name" value="SCO"/>
    <property type="match status" value="1"/>
</dbReference>
<dbReference type="InterPro" id="IPR036249">
    <property type="entry name" value="Thioredoxin-like_sf"/>
</dbReference>
<keyword evidence="2" id="KW-0186">Copper</keyword>
<dbReference type="InterPro" id="IPR003782">
    <property type="entry name" value="SCO1/SenC"/>
</dbReference>
<dbReference type="Gene3D" id="3.40.30.10">
    <property type="entry name" value="Glutaredoxin"/>
    <property type="match status" value="1"/>
</dbReference>
<dbReference type="SUPFAM" id="SSF52833">
    <property type="entry name" value="Thioredoxin-like"/>
    <property type="match status" value="1"/>
</dbReference>
<dbReference type="Pfam" id="PF02630">
    <property type="entry name" value="SCO1-SenC"/>
    <property type="match status" value="1"/>
</dbReference>
<reference evidence="4 5" key="1">
    <citation type="submission" date="2023-07" db="EMBL/GenBank/DDBJ databases">
        <title>Genomic Encyclopedia of Type Strains, Phase IV (KMG-IV): sequencing the most valuable type-strain genomes for metagenomic binning, comparative biology and taxonomic classification.</title>
        <authorList>
            <person name="Goeker M."/>
        </authorList>
    </citation>
    <scope>NUCLEOTIDE SEQUENCE [LARGE SCALE GENOMIC DNA]</scope>
    <source>
        <strain evidence="4 5">DSM 12751</strain>
    </source>
</reference>
<organism evidence="4 5">
    <name type="scientific">Caldalkalibacillus horti</name>
    <dbReference type="NCBI Taxonomy" id="77523"/>
    <lineage>
        <taxon>Bacteria</taxon>
        <taxon>Bacillati</taxon>
        <taxon>Bacillota</taxon>
        <taxon>Bacilli</taxon>
        <taxon>Bacillales</taxon>
        <taxon>Bacillaceae</taxon>
        <taxon>Caldalkalibacillus</taxon>
    </lineage>
</organism>
<proteinExistence type="inferred from homology"/>
<dbReference type="Proteomes" id="UP001235840">
    <property type="component" value="Unassembled WGS sequence"/>
</dbReference>